<dbReference type="OrthoDB" id="5416589at2759"/>
<dbReference type="PANTHER" id="PTHR28256">
    <property type="entry name" value="RIBONUCLEASES P/MRP PROTEIN SUBUNIT POP7"/>
    <property type="match status" value="1"/>
</dbReference>
<dbReference type="GO" id="GO:0034965">
    <property type="term" value="P:intronic box C/D snoRNA processing"/>
    <property type="evidence" value="ECO:0007669"/>
    <property type="project" value="TreeGrafter"/>
</dbReference>
<feature type="region of interest" description="Disordered" evidence="4">
    <location>
        <begin position="1"/>
        <end position="41"/>
    </location>
</feature>
<dbReference type="InterPro" id="IPR036882">
    <property type="entry name" value="Alba-like_dom_sf"/>
</dbReference>
<keyword evidence="3" id="KW-0539">Nucleus</keyword>
<evidence type="ECO:0000256" key="3">
    <source>
        <dbReference type="ARBA" id="ARBA00023242"/>
    </source>
</evidence>
<reference evidence="5 6" key="1">
    <citation type="journal article" date="2016" name="Sci. Rep.">
        <title>Insights into Adaptations to a Near-Obligate Nematode Endoparasitic Lifestyle from the Finished Genome of Drechmeria coniospora.</title>
        <authorList>
            <person name="Zhang L."/>
            <person name="Zhou Z."/>
            <person name="Guo Q."/>
            <person name="Fokkens L."/>
            <person name="Miskei M."/>
            <person name="Pocsi I."/>
            <person name="Zhang W."/>
            <person name="Chen M."/>
            <person name="Wang L."/>
            <person name="Sun Y."/>
            <person name="Donzelli B.G."/>
            <person name="Gibson D.M."/>
            <person name="Nelson D.R."/>
            <person name="Luo J.G."/>
            <person name="Rep M."/>
            <person name="Liu H."/>
            <person name="Yang S."/>
            <person name="Wang J."/>
            <person name="Krasnoff S.B."/>
            <person name="Xu Y."/>
            <person name="Molnar I."/>
            <person name="Lin M."/>
        </authorList>
    </citation>
    <scope>NUCLEOTIDE SEQUENCE [LARGE SCALE GENOMIC DNA]</scope>
    <source>
        <strain evidence="5 6">ARSEF 6962</strain>
    </source>
</reference>
<dbReference type="Pfam" id="PF12328">
    <property type="entry name" value="Rpp20"/>
    <property type="match status" value="1"/>
</dbReference>
<dbReference type="PANTHER" id="PTHR28256:SF1">
    <property type="entry name" value="RIBONUCLEASES P_MRP PROTEIN SUBUNIT POP7"/>
    <property type="match status" value="1"/>
</dbReference>
<dbReference type="RefSeq" id="XP_040660300.1">
    <property type="nucleotide sequence ID" value="XM_040799417.1"/>
</dbReference>
<dbReference type="GO" id="GO:0000172">
    <property type="term" value="C:ribonuclease MRP complex"/>
    <property type="evidence" value="ECO:0007669"/>
    <property type="project" value="InterPro"/>
</dbReference>
<dbReference type="InterPro" id="IPR014612">
    <property type="entry name" value="Pop7/Rpp20"/>
</dbReference>
<dbReference type="InterPro" id="IPR020241">
    <property type="entry name" value="RNase_P/MRP_Pop7_fungi"/>
</dbReference>
<dbReference type="Proteomes" id="UP000076580">
    <property type="component" value="Chromosome 01"/>
</dbReference>
<dbReference type="GO" id="GO:0003723">
    <property type="term" value="F:RNA binding"/>
    <property type="evidence" value="ECO:0007669"/>
    <property type="project" value="TreeGrafter"/>
</dbReference>
<dbReference type="AlphaFoldDB" id="A0A151GV33"/>
<dbReference type="GO" id="GO:0004526">
    <property type="term" value="F:ribonuclease P activity"/>
    <property type="evidence" value="ECO:0007669"/>
    <property type="project" value="TreeGrafter"/>
</dbReference>
<protein>
    <submittedName>
        <fullName evidence="5">Ribonuclease P/MRP, subunit POP7</fullName>
    </submittedName>
</protein>
<dbReference type="GO" id="GO:0001682">
    <property type="term" value="P:tRNA 5'-leader removal"/>
    <property type="evidence" value="ECO:0007669"/>
    <property type="project" value="InterPro"/>
</dbReference>
<keyword evidence="2" id="KW-0819">tRNA processing</keyword>
<dbReference type="GeneID" id="63714731"/>
<organism evidence="5 6">
    <name type="scientific">Drechmeria coniospora</name>
    <name type="common">Nematophagous fungus</name>
    <name type="synonym">Meria coniospora</name>
    <dbReference type="NCBI Taxonomy" id="98403"/>
    <lineage>
        <taxon>Eukaryota</taxon>
        <taxon>Fungi</taxon>
        <taxon>Dikarya</taxon>
        <taxon>Ascomycota</taxon>
        <taxon>Pezizomycotina</taxon>
        <taxon>Sordariomycetes</taxon>
        <taxon>Hypocreomycetidae</taxon>
        <taxon>Hypocreales</taxon>
        <taxon>Ophiocordycipitaceae</taxon>
        <taxon>Drechmeria</taxon>
    </lineage>
</organism>
<evidence type="ECO:0000313" key="6">
    <source>
        <dbReference type="Proteomes" id="UP000076580"/>
    </source>
</evidence>
<evidence type="ECO:0000256" key="2">
    <source>
        <dbReference type="ARBA" id="ARBA00022694"/>
    </source>
</evidence>
<dbReference type="STRING" id="98403.A0A151GV33"/>
<evidence type="ECO:0000313" key="5">
    <source>
        <dbReference type="EMBL" id="KYK60948.1"/>
    </source>
</evidence>
<evidence type="ECO:0000256" key="4">
    <source>
        <dbReference type="SAM" id="MobiDB-lite"/>
    </source>
</evidence>
<dbReference type="EMBL" id="LAYC01000001">
    <property type="protein sequence ID" value="KYK60948.1"/>
    <property type="molecule type" value="Genomic_DNA"/>
</dbReference>
<dbReference type="Gene3D" id="3.30.110.20">
    <property type="entry name" value="Alba-like domain"/>
    <property type="match status" value="1"/>
</dbReference>
<comment type="subcellular location">
    <subcellularLocation>
        <location evidence="1">Nucleus</location>
    </subcellularLocation>
</comment>
<dbReference type="InParanoid" id="A0A151GV33"/>
<dbReference type="FunCoup" id="A0A151GV33">
    <property type="interactions" value="67"/>
</dbReference>
<dbReference type="GO" id="GO:0000294">
    <property type="term" value="P:nuclear-transcribed mRNA catabolic process, RNase MRP-dependent"/>
    <property type="evidence" value="ECO:0007669"/>
    <property type="project" value="TreeGrafter"/>
</dbReference>
<evidence type="ECO:0000256" key="1">
    <source>
        <dbReference type="ARBA" id="ARBA00004123"/>
    </source>
</evidence>
<name>A0A151GV33_DRECN</name>
<keyword evidence="6" id="KW-1185">Reference proteome</keyword>
<proteinExistence type="predicted"/>
<accession>A0A151GV33</accession>
<sequence length="175" mass="19047">MMASPEDGTAPASSTAPAKGEIKKLSPLPKGATMQKRPLTRRQVTASVKTAVIYVSSSMPFMSAVKRVQKQLLKFHRNATRAAPRYASLQARVESLKRDCDAGIPLDGTQVTLLGTGRAVEKTLAIASWFQQRGDCVVKMTTRTVGTVDDVVTVEGEDESRLRMLSCLEVVLRLK</sequence>
<gene>
    <name evidence="5" type="ORF">DCS_02088</name>
</gene>
<dbReference type="GO" id="GO:0005655">
    <property type="term" value="C:nucleolar ribonuclease P complex"/>
    <property type="evidence" value="ECO:0007669"/>
    <property type="project" value="InterPro"/>
</dbReference>
<dbReference type="GO" id="GO:0006364">
    <property type="term" value="P:rRNA processing"/>
    <property type="evidence" value="ECO:0007669"/>
    <property type="project" value="TreeGrafter"/>
</dbReference>
<comment type="caution">
    <text evidence="5">The sequence shown here is derived from an EMBL/GenBank/DDBJ whole genome shotgun (WGS) entry which is preliminary data.</text>
</comment>
<dbReference type="GO" id="GO:0000171">
    <property type="term" value="F:ribonuclease MRP activity"/>
    <property type="evidence" value="ECO:0007669"/>
    <property type="project" value="TreeGrafter"/>
</dbReference>